<dbReference type="GO" id="GO:0000155">
    <property type="term" value="F:phosphorelay sensor kinase activity"/>
    <property type="evidence" value="ECO:0007669"/>
    <property type="project" value="InterPro"/>
</dbReference>
<dbReference type="SMART" id="SM00387">
    <property type="entry name" value="HATPase_c"/>
    <property type="match status" value="1"/>
</dbReference>
<evidence type="ECO:0000256" key="8">
    <source>
        <dbReference type="ARBA" id="ARBA00023012"/>
    </source>
</evidence>
<accession>A0A1G2KXU6</accession>
<keyword evidence="4" id="KW-0808">Transferase</keyword>
<dbReference type="PRINTS" id="PR00344">
    <property type="entry name" value="BCTRLSENSOR"/>
</dbReference>
<dbReference type="EMBL" id="MHQM01000006">
    <property type="protein sequence ID" value="OHA04248.1"/>
    <property type="molecule type" value="Genomic_DNA"/>
</dbReference>
<keyword evidence="8" id="KW-0902">Two-component regulatory system</keyword>
<comment type="caution">
    <text evidence="11">The sequence shown here is derived from an EMBL/GenBank/DDBJ whole genome shotgun (WGS) entry which is preliminary data.</text>
</comment>
<dbReference type="PANTHER" id="PTHR43711:SF31">
    <property type="entry name" value="HISTIDINE KINASE"/>
    <property type="match status" value="1"/>
</dbReference>
<dbReference type="Proteomes" id="UP000178510">
    <property type="component" value="Unassembled WGS sequence"/>
</dbReference>
<evidence type="ECO:0000256" key="2">
    <source>
        <dbReference type="ARBA" id="ARBA00012438"/>
    </source>
</evidence>
<dbReference type="GO" id="GO:0005524">
    <property type="term" value="F:ATP binding"/>
    <property type="evidence" value="ECO:0007669"/>
    <property type="project" value="UniProtKB-KW"/>
</dbReference>
<gene>
    <name evidence="11" type="ORF">A3J58_01400</name>
</gene>
<dbReference type="STRING" id="1802274.A3J58_01400"/>
<dbReference type="InterPro" id="IPR003594">
    <property type="entry name" value="HATPase_dom"/>
</dbReference>
<dbReference type="SUPFAM" id="SSF47384">
    <property type="entry name" value="Homodimeric domain of signal transducing histidine kinase"/>
    <property type="match status" value="1"/>
</dbReference>
<feature type="transmembrane region" description="Helical" evidence="9">
    <location>
        <begin position="20"/>
        <end position="43"/>
    </location>
</feature>
<keyword evidence="9" id="KW-0472">Membrane</keyword>
<dbReference type="CDD" id="cd00082">
    <property type="entry name" value="HisKA"/>
    <property type="match status" value="1"/>
</dbReference>
<name>A0A1G2KXU6_9BACT</name>
<dbReference type="CDD" id="cd00075">
    <property type="entry name" value="HATPase"/>
    <property type="match status" value="1"/>
</dbReference>
<comment type="catalytic activity">
    <reaction evidence="1">
        <text>ATP + protein L-histidine = ADP + protein N-phospho-L-histidine.</text>
        <dbReference type="EC" id="2.7.13.3"/>
    </reaction>
</comment>
<dbReference type="Gene3D" id="3.30.565.10">
    <property type="entry name" value="Histidine kinase-like ATPase, C-terminal domain"/>
    <property type="match status" value="1"/>
</dbReference>
<evidence type="ECO:0000256" key="1">
    <source>
        <dbReference type="ARBA" id="ARBA00000085"/>
    </source>
</evidence>
<dbReference type="PANTHER" id="PTHR43711">
    <property type="entry name" value="TWO-COMPONENT HISTIDINE KINASE"/>
    <property type="match status" value="1"/>
</dbReference>
<dbReference type="AlphaFoldDB" id="A0A1G2KXU6"/>
<keyword evidence="7" id="KW-0067">ATP-binding</keyword>
<dbReference type="CDD" id="cd18774">
    <property type="entry name" value="PDC2_HK_sensor"/>
    <property type="match status" value="1"/>
</dbReference>
<evidence type="ECO:0000313" key="11">
    <source>
        <dbReference type="EMBL" id="OHA04248.1"/>
    </source>
</evidence>
<dbReference type="FunFam" id="3.30.565.10:FF:000037">
    <property type="entry name" value="Hybrid sensor histidine kinase/response regulator"/>
    <property type="match status" value="1"/>
</dbReference>
<feature type="transmembrane region" description="Helical" evidence="9">
    <location>
        <begin position="293"/>
        <end position="312"/>
    </location>
</feature>
<sequence length="586" mass="64675">MVHVPMFSLPSGARANMKTAIHWLLPLILTGLGLFLVNLIWLYPALRNIRESASILALEISHRVETTIAADLTATLNDVQAAADDIASEPDRSSLILERLLRRHASLARVVRVERGGRELMRVSRPTAESMGESASAYTARPIFYAALQGVSSFDDVEISPERGPHTLLVTPIFRGGKAEEVLFVDVDLTGLTHAVREIPDLTGHMYIVDRNGVQVGHPDIAEVIKRQNFIKRPIVRKVILDGIVADGLAPEDEYVNEQGTRVFAVGFPIPIAGLGLIFEQPRSRALAGERQMMFFAAAAIALGLAFLSIILRSNIRLTRLNASMRELLTDLDNAGKMLVRRDLELTRANVRLEELDQIKSEFVSIAAHQLRTPLTGIRWSYQAILEEGQGNLQPEQRKLLESGLSTTLRMVDLVNDLLSVARIEEGKFGILLKKQALTPLLARFADLFSQRAREKGVAFLSEIARDPSIPDVAFDEEKLGIVFDNLLDNALKYTEPGGRITLRASREGDHVAIEIIDTGVGIPPGQMHRIFTKFFRADNALRLHTSGTGLGLYVVKNIVEKHGGTVEVESHEGKGTTFRMTLPVA</sequence>
<dbReference type="InterPro" id="IPR004358">
    <property type="entry name" value="Sig_transdc_His_kin-like_C"/>
</dbReference>
<dbReference type="InterPro" id="IPR005467">
    <property type="entry name" value="His_kinase_dom"/>
</dbReference>
<dbReference type="Pfam" id="PF00512">
    <property type="entry name" value="HisKA"/>
    <property type="match status" value="1"/>
</dbReference>
<keyword evidence="9" id="KW-0812">Transmembrane</keyword>
<dbReference type="InterPro" id="IPR036890">
    <property type="entry name" value="HATPase_C_sf"/>
</dbReference>
<proteinExistence type="predicted"/>
<dbReference type="SMART" id="SM00388">
    <property type="entry name" value="HisKA"/>
    <property type="match status" value="1"/>
</dbReference>
<keyword evidence="5" id="KW-0547">Nucleotide-binding</keyword>
<dbReference type="InterPro" id="IPR050736">
    <property type="entry name" value="Sensor_HK_Regulatory"/>
</dbReference>
<dbReference type="InterPro" id="IPR036097">
    <property type="entry name" value="HisK_dim/P_sf"/>
</dbReference>
<keyword evidence="6" id="KW-0418">Kinase</keyword>
<dbReference type="InterPro" id="IPR003661">
    <property type="entry name" value="HisK_dim/P_dom"/>
</dbReference>
<keyword evidence="9" id="KW-1133">Transmembrane helix</keyword>
<evidence type="ECO:0000256" key="7">
    <source>
        <dbReference type="ARBA" id="ARBA00022840"/>
    </source>
</evidence>
<evidence type="ECO:0000256" key="3">
    <source>
        <dbReference type="ARBA" id="ARBA00022553"/>
    </source>
</evidence>
<dbReference type="Gene3D" id="3.30.450.20">
    <property type="entry name" value="PAS domain"/>
    <property type="match status" value="1"/>
</dbReference>
<evidence type="ECO:0000259" key="10">
    <source>
        <dbReference type="PROSITE" id="PS50109"/>
    </source>
</evidence>
<keyword evidence="3" id="KW-0597">Phosphoprotein</keyword>
<reference evidence="11 12" key="1">
    <citation type="journal article" date="2016" name="Nat. Commun.">
        <title>Thousands of microbial genomes shed light on interconnected biogeochemical processes in an aquifer system.</title>
        <authorList>
            <person name="Anantharaman K."/>
            <person name="Brown C.T."/>
            <person name="Hug L.A."/>
            <person name="Sharon I."/>
            <person name="Castelle C.J."/>
            <person name="Probst A.J."/>
            <person name="Thomas B.C."/>
            <person name="Singh A."/>
            <person name="Wilkins M.J."/>
            <person name="Karaoz U."/>
            <person name="Brodie E.L."/>
            <person name="Williams K.H."/>
            <person name="Hubbard S.S."/>
            <person name="Banfield J.F."/>
        </authorList>
    </citation>
    <scope>NUCLEOTIDE SEQUENCE [LARGE SCALE GENOMIC DNA]</scope>
</reference>
<dbReference type="Pfam" id="PF02518">
    <property type="entry name" value="HATPase_c"/>
    <property type="match status" value="1"/>
</dbReference>
<dbReference type="Gene3D" id="1.10.287.130">
    <property type="match status" value="1"/>
</dbReference>
<evidence type="ECO:0000256" key="6">
    <source>
        <dbReference type="ARBA" id="ARBA00022777"/>
    </source>
</evidence>
<dbReference type="PROSITE" id="PS50109">
    <property type="entry name" value="HIS_KIN"/>
    <property type="match status" value="1"/>
</dbReference>
<protein>
    <recommendedName>
        <fullName evidence="2">histidine kinase</fullName>
        <ecNumber evidence="2">2.7.13.3</ecNumber>
    </recommendedName>
</protein>
<organism evidence="11 12">
    <name type="scientific">Candidatus Sungbacteria bacterium RIFCSPHIGHO2_02_FULL_52_23</name>
    <dbReference type="NCBI Taxonomy" id="1802274"/>
    <lineage>
        <taxon>Bacteria</taxon>
        <taxon>Candidatus Sungiibacteriota</taxon>
    </lineage>
</organism>
<evidence type="ECO:0000313" key="12">
    <source>
        <dbReference type="Proteomes" id="UP000178510"/>
    </source>
</evidence>
<dbReference type="SUPFAM" id="SSF55874">
    <property type="entry name" value="ATPase domain of HSP90 chaperone/DNA topoisomerase II/histidine kinase"/>
    <property type="match status" value="1"/>
</dbReference>
<dbReference type="EC" id="2.7.13.3" evidence="2"/>
<evidence type="ECO:0000256" key="4">
    <source>
        <dbReference type="ARBA" id="ARBA00022679"/>
    </source>
</evidence>
<feature type="domain" description="Histidine kinase" evidence="10">
    <location>
        <begin position="366"/>
        <end position="586"/>
    </location>
</feature>
<evidence type="ECO:0000256" key="5">
    <source>
        <dbReference type="ARBA" id="ARBA00022741"/>
    </source>
</evidence>
<evidence type="ECO:0000256" key="9">
    <source>
        <dbReference type="SAM" id="Phobius"/>
    </source>
</evidence>